<dbReference type="InterPro" id="IPR011066">
    <property type="entry name" value="MscS_channel_C_sf"/>
</dbReference>
<evidence type="ECO:0000256" key="2">
    <source>
        <dbReference type="ARBA" id="ARBA00022475"/>
    </source>
</evidence>
<evidence type="ECO:0000259" key="6">
    <source>
        <dbReference type="Pfam" id="PF00924"/>
    </source>
</evidence>
<gene>
    <name evidence="7" type="ORF">METZ01_LOCUS465228</name>
</gene>
<feature type="non-terminal residue" evidence="7">
    <location>
        <position position="1"/>
    </location>
</feature>
<evidence type="ECO:0000256" key="3">
    <source>
        <dbReference type="ARBA" id="ARBA00022692"/>
    </source>
</evidence>
<dbReference type="PANTHER" id="PTHR30221:SF1">
    <property type="entry name" value="SMALL-CONDUCTANCE MECHANOSENSITIVE CHANNEL"/>
    <property type="match status" value="1"/>
</dbReference>
<dbReference type="InterPro" id="IPR010920">
    <property type="entry name" value="LSM_dom_sf"/>
</dbReference>
<name>A0A383AXL0_9ZZZZ</name>
<evidence type="ECO:0000256" key="5">
    <source>
        <dbReference type="ARBA" id="ARBA00023136"/>
    </source>
</evidence>
<proteinExistence type="predicted"/>
<dbReference type="GO" id="GO:0008381">
    <property type="term" value="F:mechanosensitive monoatomic ion channel activity"/>
    <property type="evidence" value="ECO:0007669"/>
    <property type="project" value="InterPro"/>
</dbReference>
<feature type="domain" description="Mechanosensitive ion channel MscS" evidence="6">
    <location>
        <begin position="22"/>
        <end position="83"/>
    </location>
</feature>
<dbReference type="InterPro" id="IPR023408">
    <property type="entry name" value="MscS_beta-dom_sf"/>
</dbReference>
<dbReference type="InterPro" id="IPR045275">
    <property type="entry name" value="MscS_archaea/bacteria_type"/>
</dbReference>
<dbReference type="Gene3D" id="2.30.30.60">
    <property type="match status" value="1"/>
</dbReference>
<dbReference type="PANTHER" id="PTHR30221">
    <property type="entry name" value="SMALL-CONDUCTANCE MECHANOSENSITIVE CHANNEL"/>
    <property type="match status" value="1"/>
</dbReference>
<keyword evidence="3" id="KW-0812">Transmembrane</keyword>
<keyword evidence="5" id="KW-0472">Membrane</keyword>
<dbReference type="GO" id="GO:0005886">
    <property type="term" value="C:plasma membrane"/>
    <property type="evidence" value="ECO:0007669"/>
    <property type="project" value="UniProtKB-SubCell"/>
</dbReference>
<reference evidence="7" key="1">
    <citation type="submission" date="2018-05" db="EMBL/GenBank/DDBJ databases">
        <authorList>
            <person name="Lanie J.A."/>
            <person name="Ng W.-L."/>
            <person name="Kazmierczak K.M."/>
            <person name="Andrzejewski T.M."/>
            <person name="Davidsen T.M."/>
            <person name="Wayne K.J."/>
            <person name="Tettelin H."/>
            <person name="Glass J.I."/>
            <person name="Rusch D."/>
            <person name="Podicherti R."/>
            <person name="Tsui H.-C.T."/>
            <person name="Winkler M.E."/>
        </authorList>
    </citation>
    <scope>NUCLEOTIDE SEQUENCE</scope>
</reference>
<organism evidence="7">
    <name type="scientific">marine metagenome</name>
    <dbReference type="NCBI Taxonomy" id="408172"/>
    <lineage>
        <taxon>unclassified sequences</taxon>
        <taxon>metagenomes</taxon>
        <taxon>ecological metagenomes</taxon>
    </lineage>
</organism>
<evidence type="ECO:0000256" key="4">
    <source>
        <dbReference type="ARBA" id="ARBA00022989"/>
    </source>
</evidence>
<dbReference type="SUPFAM" id="SSF82689">
    <property type="entry name" value="Mechanosensitive channel protein MscS (YggB), C-terminal domain"/>
    <property type="match status" value="1"/>
</dbReference>
<dbReference type="EMBL" id="UINC01195693">
    <property type="protein sequence ID" value="SVE12374.1"/>
    <property type="molecule type" value="Genomic_DNA"/>
</dbReference>
<comment type="subcellular location">
    <subcellularLocation>
        <location evidence="1">Cell membrane</location>
        <topology evidence="1">Multi-pass membrane protein</topology>
    </subcellularLocation>
</comment>
<evidence type="ECO:0000256" key="1">
    <source>
        <dbReference type="ARBA" id="ARBA00004651"/>
    </source>
</evidence>
<dbReference type="Gene3D" id="3.30.70.100">
    <property type="match status" value="1"/>
</dbReference>
<dbReference type="InterPro" id="IPR006685">
    <property type="entry name" value="MscS_channel_2nd"/>
</dbReference>
<dbReference type="Pfam" id="PF00924">
    <property type="entry name" value="MS_channel_2nd"/>
    <property type="match status" value="1"/>
</dbReference>
<sequence length="201" mass="22551">QTTSVIGFVALFLFASKEYWAGDFLSGIILIGQGRIERGDVVRIKDEGVEGIVLQIRPLQTVIRDLVDGHDIILPNYKVQNSRVDILKTDLARGVRNHVDFIIGYDVPTSKVNDYLKAVWEKVLEAGLVEEEGGFVVGLKECGDHGVRWRLLYTLKSPRRLIETKDAIREVAFDLQQEHGIELATPTTIRFPDGHFPGPSE</sequence>
<evidence type="ECO:0000313" key="7">
    <source>
        <dbReference type="EMBL" id="SVE12374.1"/>
    </source>
</evidence>
<dbReference type="AlphaFoldDB" id="A0A383AXL0"/>
<dbReference type="SUPFAM" id="SSF50182">
    <property type="entry name" value="Sm-like ribonucleoproteins"/>
    <property type="match status" value="1"/>
</dbReference>
<keyword evidence="4" id="KW-1133">Transmembrane helix</keyword>
<protein>
    <recommendedName>
        <fullName evidence="6">Mechanosensitive ion channel MscS domain-containing protein</fullName>
    </recommendedName>
</protein>
<keyword evidence="2" id="KW-1003">Cell membrane</keyword>
<accession>A0A383AXL0</accession>